<sequence length="103" mass="11549">LFTSPITVITHYDGAAEYRDGSLVPVCLTHALTLWPVIFFLMIISLFFLVPLVVLIVLYTVIARHLMADPQTCSTSDSCNKRARRQVVMMLGTVVLSFFLCLL</sequence>
<keyword evidence="5" id="KW-0297">G-protein coupled receptor</keyword>
<evidence type="ECO:0000259" key="10">
    <source>
        <dbReference type="PROSITE" id="PS50262"/>
    </source>
</evidence>
<dbReference type="PROSITE" id="PS50262">
    <property type="entry name" value="G_PROTEIN_RECEP_F1_2"/>
    <property type="match status" value="1"/>
</dbReference>
<evidence type="ECO:0000256" key="3">
    <source>
        <dbReference type="ARBA" id="ARBA00022692"/>
    </source>
</evidence>
<evidence type="ECO:0000313" key="11">
    <source>
        <dbReference type="EMBL" id="JAT09200.1"/>
    </source>
</evidence>
<evidence type="ECO:0000256" key="2">
    <source>
        <dbReference type="ARBA" id="ARBA00010663"/>
    </source>
</evidence>
<dbReference type="InterPro" id="IPR017452">
    <property type="entry name" value="GPCR_Rhodpsn_7TM"/>
</dbReference>
<feature type="non-terminal residue" evidence="11">
    <location>
        <position position="103"/>
    </location>
</feature>
<feature type="non-terminal residue" evidence="11">
    <location>
        <position position="1"/>
    </location>
</feature>
<feature type="transmembrane region" description="Helical" evidence="9">
    <location>
        <begin position="38"/>
        <end position="62"/>
    </location>
</feature>
<dbReference type="AlphaFoldDB" id="A0A1B6KCM3"/>
<feature type="domain" description="G-protein coupled receptors family 1 profile" evidence="10">
    <location>
        <begin position="1"/>
        <end position="103"/>
    </location>
</feature>
<evidence type="ECO:0000256" key="8">
    <source>
        <dbReference type="ARBA" id="ARBA00023224"/>
    </source>
</evidence>
<evidence type="ECO:0000256" key="7">
    <source>
        <dbReference type="ARBA" id="ARBA00023170"/>
    </source>
</evidence>
<dbReference type="EMBL" id="GEBQ01030777">
    <property type="protein sequence ID" value="JAT09200.1"/>
    <property type="molecule type" value="Transcribed_RNA"/>
</dbReference>
<proteinExistence type="inferred from homology"/>
<dbReference type="Pfam" id="PF00001">
    <property type="entry name" value="7tm_1"/>
    <property type="match status" value="1"/>
</dbReference>
<protein>
    <recommendedName>
        <fullName evidence="10">G-protein coupled receptors family 1 profile domain-containing protein</fullName>
    </recommendedName>
</protein>
<gene>
    <name evidence="11" type="ORF">g.8162</name>
</gene>
<keyword evidence="4 9" id="KW-1133">Transmembrane helix</keyword>
<keyword evidence="6 9" id="KW-0472">Membrane</keyword>
<dbReference type="PANTHER" id="PTHR24243:SF233">
    <property type="entry name" value="THYROTROPIN-RELEASING HORMONE RECEPTOR"/>
    <property type="match status" value="1"/>
</dbReference>
<evidence type="ECO:0000256" key="6">
    <source>
        <dbReference type="ARBA" id="ARBA00023136"/>
    </source>
</evidence>
<dbReference type="PANTHER" id="PTHR24243">
    <property type="entry name" value="G-PROTEIN COUPLED RECEPTOR"/>
    <property type="match status" value="1"/>
</dbReference>
<evidence type="ECO:0000256" key="1">
    <source>
        <dbReference type="ARBA" id="ARBA00004141"/>
    </source>
</evidence>
<dbReference type="GO" id="GO:0005886">
    <property type="term" value="C:plasma membrane"/>
    <property type="evidence" value="ECO:0007669"/>
    <property type="project" value="TreeGrafter"/>
</dbReference>
<keyword evidence="7" id="KW-0675">Receptor</keyword>
<dbReference type="InterPro" id="IPR000276">
    <property type="entry name" value="GPCR_Rhodpsn"/>
</dbReference>
<comment type="similarity">
    <text evidence="2">Belongs to the G-protein coupled receptor 1 family.</text>
</comment>
<dbReference type="Gene3D" id="1.20.1070.10">
    <property type="entry name" value="Rhodopsin 7-helix transmembrane proteins"/>
    <property type="match status" value="1"/>
</dbReference>
<reference evidence="11" key="1">
    <citation type="submission" date="2015-11" db="EMBL/GenBank/DDBJ databases">
        <title>De novo transcriptome assembly of four potential Pierce s Disease insect vectors from Arizona vineyards.</title>
        <authorList>
            <person name="Tassone E.E."/>
        </authorList>
    </citation>
    <scope>NUCLEOTIDE SEQUENCE</scope>
</reference>
<keyword evidence="3 9" id="KW-0812">Transmembrane</keyword>
<organism evidence="11">
    <name type="scientific">Graphocephala atropunctata</name>
    <dbReference type="NCBI Taxonomy" id="36148"/>
    <lineage>
        <taxon>Eukaryota</taxon>
        <taxon>Metazoa</taxon>
        <taxon>Ecdysozoa</taxon>
        <taxon>Arthropoda</taxon>
        <taxon>Hexapoda</taxon>
        <taxon>Insecta</taxon>
        <taxon>Pterygota</taxon>
        <taxon>Neoptera</taxon>
        <taxon>Paraneoptera</taxon>
        <taxon>Hemiptera</taxon>
        <taxon>Auchenorrhyncha</taxon>
        <taxon>Membracoidea</taxon>
        <taxon>Cicadellidae</taxon>
        <taxon>Cicadellinae</taxon>
        <taxon>Cicadellini</taxon>
        <taxon>Graphocephala</taxon>
    </lineage>
</organism>
<comment type="subcellular location">
    <subcellularLocation>
        <location evidence="1">Membrane</location>
        <topology evidence="1">Multi-pass membrane protein</topology>
    </subcellularLocation>
</comment>
<evidence type="ECO:0000256" key="4">
    <source>
        <dbReference type="ARBA" id="ARBA00022989"/>
    </source>
</evidence>
<evidence type="ECO:0000256" key="5">
    <source>
        <dbReference type="ARBA" id="ARBA00023040"/>
    </source>
</evidence>
<keyword evidence="8" id="KW-0807">Transducer</keyword>
<evidence type="ECO:0000256" key="9">
    <source>
        <dbReference type="SAM" id="Phobius"/>
    </source>
</evidence>
<name>A0A1B6KCM3_9HEMI</name>
<accession>A0A1B6KCM3</accession>
<dbReference type="SUPFAM" id="SSF81321">
    <property type="entry name" value="Family A G protein-coupled receptor-like"/>
    <property type="match status" value="1"/>
</dbReference>
<dbReference type="GO" id="GO:0004930">
    <property type="term" value="F:G protein-coupled receptor activity"/>
    <property type="evidence" value="ECO:0007669"/>
    <property type="project" value="UniProtKB-KW"/>
</dbReference>